<accession>A0A3S3AI13</accession>
<evidence type="ECO:0008006" key="4">
    <source>
        <dbReference type="Google" id="ProtNLM"/>
    </source>
</evidence>
<sequence length="112" mass="12246">MANLWQKLMIGVLAGAAVGAAVVVARRRDATAGGRQALEPSIKEHTRRVHPADIADSVRKAELPERVRETTSRLAESPMGEATRHAGQVIADNARRTEKRAEKFVHDHAHRG</sequence>
<dbReference type="OrthoDB" id="4489370at2"/>
<reference evidence="2 3" key="1">
    <citation type="submission" date="2018-11" db="EMBL/GenBank/DDBJ databases">
        <title>Rhodococcus spongicola sp. nov. and Rhodococcus xishaensis sp. nov. from marine sponges.</title>
        <authorList>
            <person name="Li L."/>
            <person name="Lin H.W."/>
        </authorList>
    </citation>
    <scope>NUCLEOTIDE SEQUENCE [LARGE SCALE GENOMIC DNA]</scope>
    <source>
        <strain evidence="2 3">CCTCC AB2014297</strain>
    </source>
</reference>
<organism evidence="2 3">
    <name type="scientific">Prescottella agglutinans</name>
    <dbReference type="NCBI Taxonomy" id="1644129"/>
    <lineage>
        <taxon>Bacteria</taxon>
        <taxon>Bacillati</taxon>
        <taxon>Actinomycetota</taxon>
        <taxon>Actinomycetes</taxon>
        <taxon>Mycobacteriales</taxon>
        <taxon>Nocardiaceae</taxon>
        <taxon>Prescottella</taxon>
    </lineage>
</organism>
<protein>
    <recommendedName>
        <fullName evidence="4">YtxH domain-containing protein</fullName>
    </recommendedName>
</protein>
<evidence type="ECO:0000313" key="2">
    <source>
        <dbReference type="EMBL" id="RVW08684.1"/>
    </source>
</evidence>
<dbReference type="RefSeq" id="WP_127916735.1">
    <property type="nucleotide sequence ID" value="NZ_RKLP01000007.1"/>
</dbReference>
<evidence type="ECO:0000313" key="3">
    <source>
        <dbReference type="Proteomes" id="UP000286208"/>
    </source>
</evidence>
<keyword evidence="3" id="KW-1185">Reference proteome</keyword>
<dbReference type="AlphaFoldDB" id="A0A3S3AI13"/>
<comment type="caution">
    <text evidence="2">The sequence shown here is derived from an EMBL/GenBank/DDBJ whole genome shotgun (WGS) entry which is preliminary data.</text>
</comment>
<evidence type="ECO:0000256" key="1">
    <source>
        <dbReference type="SAM" id="MobiDB-lite"/>
    </source>
</evidence>
<proteinExistence type="predicted"/>
<gene>
    <name evidence="2" type="ORF">EGT67_14205</name>
</gene>
<name>A0A3S3AI13_9NOCA</name>
<feature type="region of interest" description="Disordered" evidence="1">
    <location>
        <begin position="64"/>
        <end position="88"/>
    </location>
</feature>
<dbReference type="EMBL" id="RKLP01000007">
    <property type="protein sequence ID" value="RVW08684.1"/>
    <property type="molecule type" value="Genomic_DNA"/>
</dbReference>
<dbReference type="Proteomes" id="UP000286208">
    <property type="component" value="Unassembled WGS sequence"/>
</dbReference>